<dbReference type="Pfam" id="PF08205">
    <property type="entry name" value="C2-set_2"/>
    <property type="match status" value="1"/>
</dbReference>
<evidence type="ECO:0000313" key="9">
    <source>
        <dbReference type="Proteomes" id="UP000479190"/>
    </source>
</evidence>
<dbReference type="InterPro" id="IPR013162">
    <property type="entry name" value="CD80_C2-set"/>
</dbReference>
<dbReference type="SMART" id="SM00248">
    <property type="entry name" value="ANK"/>
    <property type="match status" value="4"/>
</dbReference>
<comment type="subcellular location">
    <subcellularLocation>
        <location evidence="1">Membrane</location>
        <topology evidence="1">Single-pass membrane protein</topology>
    </subcellularLocation>
</comment>
<dbReference type="InterPro" id="IPR013783">
    <property type="entry name" value="Ig-like_fold"/>
</dbReference>
<dbReference type="PROSITE" id="PS50297">
    <property type="entry name" value="ANK_REP_REGION"/>
    <property type="match status" value="1"/>
</dbReference>
<evidence type="ECO:0000313" key="8">
    <source>
        <dbReference type="EMBL" id="CAB0043462.1"/>
    </source>
</evidence>
<dbReference type="InterPro" id="IPR003599">
    <property type="entry name" value="Ig_sub"/>
</dbReference>
<feature type="repeat" description="ANK" evidence="6">
    <location>
        <begin position="58"/>
        <end position="90"/>
    </location>
</feature>
<keyword evidence="4" id="KW-0472">Membrane</keyword>
<dbReference type="Pfam" id="PF07686">
    <property type="entry name" value="V-set"/>
    <property type="match status" value="1"/>
</dbReference>
<dbReference type="AlphaFoldDB" id="A0A6H5J281"/>
<evidence type="ECO:0000256" key="5">
    <source>
        <dbReference type="ARBA" id="ARBA00023157"/>
    </source>
</evidence>
<evidence type="ECO:0000256" key="4">
    <source>
        <dbReference type="ARBA" id="ARBA00023136"/>
    </source>
</evidence>
<proteinExistence type="predicted"/>
<organism evidence="8 9">
    <name type="scientific">Trichogramma brassicae</name>
    <dbReference type="NCBI Taxonomy" id="86971"/>
    <lineage>
        <taxon>Eukaryota</taxon>
        <taxon>Metazoa</taxon>
        <taxon>Ecdysozoa</taxon>
        <taxon>Arthropoda</taxon>
        <taxon>Hexapoda</taxon>
        <taxon>Insecta</taxon>
        <taxon>Pterygota</taxon>
        <taxon>Neoptera</taxon>
        <taxon>Endopterygota</taxon>
        <taxon>Hymenoptera</taxon>
        <taxon>Apocrita</taxon>
        <taxon>Proctotrupomorpha</taxon>
        <taxon>Chalcidoidea</taxon>
        <taxon>Trichogrammatidae</taxon>
        <taxon>Trichogramma</taxon>
    </lineage>
</organism>
<dbReference type="InterPro" id="IPR013106">
    <property type="entry name" value="Ig_V-set"/>
</dbReference>
<dbReference type="InterPro" id="IPR036770">
    <property type="entry name" value="Ankyrin_rpt-contain_sf"/>
</dbReference>
<keyword evidence="3" id="KW-1133">Transmembrane helix</keyword>
<keyword evidence="9" id="KW-1185">Reference proteome</keyword>
<keyword evidence="5" id="KW-1015">Disulfide bond</keyword>
<dbReference type="InterPro" id="IPR002110">
    <property type="entry name" value="Ankyrin_rpt"/>
</dbReference>
<dbReference type="PROSITE" id="PS50088">
    <property type="entry name" value="ANK_REPEAT"/>
    <property type="match status" value="1"/>
</dbReference>
<protein>
    <recommendedName>
        <fullName evidence="7">Ig-like domain-containing protein</fullName>
    </recommendedName>
</protein>
<dbReference type="Gene3D" id="2.60.40.10">
    <property type="entry name" value="Immunoglobulins"/>
    <property type="match status" value="2"/>
</dbReference>
<evidence type="ECO:0000256" key="6">
    <source>
        <dbReference type="PROSITE-ProRule" id="PRU00023"/>
    </source>
</evidence>
<dbReference type="FunFam" id="2.60.40.10:FF:000437">
    <property type="entry name" value="Beat-IIIc, isoform A"/>
    <property type="match status" value="1"/>
</dbReference>
<dbReference type="PANTHER" id="PTHR21261:SF17">
    <property type="entry name" value="BEAT VI"/>
    <property type="match status" value="1"/>
</dbReference>
<dbReference type="InterPro" id="IPR036179">
    <property type="entry name" value="Ig-like_dom_sf"/>
</dbReference>
<dbReference type="EMBL" id="CADCXV010001316">
    <property type="protein sequence ID" value="CAB0043462.1"/>
    <property type="molecule type" value="Genomic_DNA"/>
</dbReference>
<dbReference type="Pfam" id="PF12796">
    <property type="entry name" value="Ank_2"/>
    <property type="match status" value="1"/>
</dbReference>
<dbReference type="SUPFAM" id="SSF48403">
    <property type="entry name" value="Ankyrin repeat"/>
    <property type="match status" value="1"/>
</dbReference>
<keyword evidence="2" id="KW-0812">Transmembrane</keyword>
<evidence type="ECO:0000256" key="3">
    <source>
        <dbReference type="ARBA" id="ARBA00022989"/>
    </source>
</evidence>
<evidence type="ECO:0000256" key="1">
    <source>
        <dbReference type="ARBA" id="ARBA00004167"/>
    </source>
</evidence>
<gene>
    <name evidence="8" type="ORF">TBRA_LOCUS15050</name>
</gene>
<feature type="domain" description="Ig-like" evidence="7">
    <location>
        <begin position="507"/>
        <end position="600"/>
    </location>
</feature>
<evidence type="ECO:0000256" key="2">
    <source>
        <dbReference type="ARBA" id="ARBA00022692"/>
    </source>
</evidence>
<dbReference type="InterPro" id="IPR007110">
    <property type="entry name" value="Ig-like_dom"/>
</dbReference>
<dbReference type="OrthoDB" id="6351205at2759"/>
<dbReference type="SMART" id="SM00409">
    <property type="entry name" value="IG"/>
    <property type="match status" value="1"/>
</dbReference>
<dbReference type="PANTHER" id="PTHR21261">
    <property type="entry name" value="BEAT PROTEIN"/>
    <property type="match status" value="1"/>
</dbReference>
<dbReference type="SUPFAM" id="SSF48726">
    <property type="entry name" value="Immunoglobulin"/>
    <property type="match status" value="1"/>
</dbReference>
<dbReference type="PROSITE" id="PS50835">
    <property type="entry name" value="IG_LIKE"/>
    <property type="match status" value="2"/>
</dbReference>
<evidence type="ECO:0000259" key="7">
    <source>
        <dbReference type="PROSITE" id="PS50835"/>
    </source>
</evidence>
<dbReference type="Proteomes" id="UP000479190">
    <property type="component" value="Unassembled WGS sequence"/>
</dbReference>
<accession>A0A6H5J281</accession>
<dbReference type="Gene3D" id="1.25.40.20">
    <property type="entry name" value="Ankyrin repeat-containing domain"/>
    <property type="match status" value="1"/>
</dbReference>
<sequence>MAEVLLRRDADPSLTTNEGSTPLHIICQKKKDHHSAKILFEVCDELRKSIDVNAQDISYRTPLSLALMYGDEELVELLLRRGAYPNTVDDDGLTVLHLICRREYDIEMAKLLFGIADEKNRLVQVNRKDKWARTPLQYAVANVYPEMIDILLDRGTDTSSLIFPSADEFERYFEGESLRQYRDIEFELVMPLILEWLKKRGYQLDRRGAFTIIRILAYMSVHAEKYWSLVDYPVNEELCRAAVERVKKYSHEPTPRRPHPYPRRNLYETMDMKIRRTQESMIRDPWIIYGPPNLYTEEWINPVPWNYYGPPHLCTRSENNPEHWNFYESLRVSSSAEQFGIGQRIGRDAKADYSTSCCQSVSYSESDSEESDEEYRAKQHLHETPMWRGFLLRWAVQSVAELTRRLLPKSCCERIAERLTNVDLLNVCVAGKFPEWRADRRTRDRYAFRRMSVWRSSSTRRTQDSVRKVHSKIYATLRKKVTFLLVVDGATSLKNLKIIAPERVRVGDSALLTCSYDLEDAQLYTIKWYFEDEEFFRYVPKKDPPYVTFPVRSIQVNVSGSNAQDVTLLGLRRDHSGRYKCEVSEDQPRYDTKLQEADVLVVDVPELEPRIAVDKQRLADGDTLRANCTSGASRPAANITWNVNGKPLNGSRMKFSVSSHVMQIISDDGQRSRSILRLDTSNLFRDNRIHLRCFAEITPVYKGSASLEIIQDGPSVASPHSHHYLTHFLKQKTAFFDKNNFFSTLRKNIDTDVMIVESSIARDKKITSLTIFCILTVTVRRSDGRSVLDDLQGSRALVHGGYLGEASQMDSIVPEQVARVQPEDRSRPLPVVADYLHDVAAHAELHPAAVELYI</sequence>
<dbReference type="GO" id="GO:0016020">
    <property type="term" value="C:membrane"/>
    <property type="evidence" value="ECO:0007669"/>
    <property type="project" value="UniProtKB-SubCell"/>
</dbReference>
<keyword evidence="6" id="KW-0040">ANK repeat</keyword>
<name>A0A6H5J281_9HYME</name>
<feature type="domain" description="Ig-like" evidence="7">
    <location>
        <begin position="605"/>
        <end position="708"/>
    </location>
</feature>
<reference evidence="8 9" key="1">
    <citation type="submission" date="2020-02" db="EMBL/GenBank/DDBJ databases">
        <authorList>
            <person name="Ferguson B K."/>
        </authorList>
    </citation>
    <scope>NUCLEOTIDE SEQUENCE [LARGE SCALE GENOMIC DNA]</scope>
</reference>